<evidence type="ECO:0000313" key="2">
    <source>
        <dbReference type="EMBL" id="MCL6229246.1"/>
    </source>
</evidence>
<organism evidence="2 3">
    <name type="scientific">Bartonella bilalgolemii</name>
    <dbReference type="NCBI Taxonomy" id="2942911"/>
    <lineage>
        <taxon>Bacteria</taxon>
        <taxon>Pseudomonadati</taxon>
        <taxon>Pseudomonadota</taxon>
        <taxon>Alphaproteobacteria</taxon>
        <taxon>Hyphomicrobiales</taxon>
        <taxon>Bartonellaceae</taxon>
        <taxon>Bartonella</taxon>
    </lineage>
</organism>
<evidence type="ECO:0000256" key="1">
    <source>
        <dbReference type="SAM" id="MobiDB-lite"/>
    </source>
</evidence>
<reference evidence="2 3" key="1">
    <citation type="submission" date="2022-05" db="EMBL/GenBank/DDBJ databases">
        <title>Description of the Bartonella bilalgolemii sp. nov. Isolated from Apodemus uralensis (Pallas 1811).</title>
        <authorList>
            <person name="Zgheib R."/>
            <person name="Celebi B."/>
        </authorList>
    </citation>
    <scope>NUCLEOTIDE SEQUENCE [LARGE SCALE GENOMIC DNA]</scope>
    <source>
        <strain evidence="2 3">G70</strain>
    </source>
</reference>
<accession>A0ABT0P706</accession>
<proteinExistence type="predicted"/>
<evidence type="ECO:0000313" key="3">
    <source>
        <dbReference type="Proteomes" id="UP001523003"/>
    </source>
</evidence>
<dbReference type="Proteomes" id="UP001523003">
    <property type="component" value="Unassembled WGS sequence"/>
</dbReference>
<name>A0ABT0P706_9HYPH</name>
<protein>
    <submittedName>
        <fullName evidence="2">Uncharacterized protein</fullName>
    </submittedName>
</protein>
<comment type="caution">
    <text evidence="2">The sequence shown here is derived from an EMBL/GenBank/DDBJ whole genome shotgun (WGS) entry which is preliminary data.</text>
</comment>
<keyword evidence="3" id="KW-1185">Reference proteome</keyword>
<feature type="region of interest" description="Disordered" evidence="1">
    <location>
        <begin position="1"/>
        <end position="77"/>
    </location>
</feature>
<dbReference type="EMBL" id="JAMCOF010000001">
    <property type="protein sequence ID" value="MCL6229246.1"/>
    <property type="molecule type" value="Genomic_DNA"/>
</dbReference>
<dbReference type="RefSeq" id="WP_249674718.1">
    <property type="nucleotide sequence ID" value="NZ_JAMCOF010000001.1"/>
</dbReference>
<sequence length="300" mass="33532">MNEETLTLEEQHIWEKHSLQKTDDSEEGDSGREEGGNVLAEEDDENETVSLEQESGGDQRAQSQNGEQMQAPPDPQKDFMGYLQWLGQVLQNKQETSEVQQTVSQVQEPSEAERLQSFFHQSVETVKKTHSDFNQAADFVYEMRAKQLAACASLYPELTDPKVIDAMIGDELKKIVQDCSEKNKNPAEVIYTIAQTIGYTTPQNHQGATIKDHQDETIQETEGMEGTKGAKSLQESVWGDKDIQERQNSARTLSAYNGLSPNGPISLDFLDKMSEGEFNVWIDNPKNKAAFNHLMSGGGL</sequence>
<gene>
    <name evidence="2" type="ORF">M4Z11_01230</name>
</gene>
<feature type="compositionally biased region" description="Basic and acidic residues" evidence="1">
    <location>
        <begin position="9"/>
        <end position="35"/>
    </location>
</feature>